<dbReference type="Pfam" id="PF20736">
    <property type="entry name" value="Glyco_hydro127M"/>
    <property type="match status" value="1"/>
</dbReference>
<dbReference type="eggNOG" id="COG3533">
    <property type="taxonomic scope" value="Bacteria"/>
</dbReference>
<dbReference type="GO" id="GO:0005975">
    <property type="term" value="P:carbohydrate metabolic process"/>
    <property type="evidence" value="ECO:0007669"/>
    <property type="project" value="InterPro"/>
</dbReference>
<dbReference type="STRING" id="908937.Prede_2697"/>
<dbReference type="InterPro" id="IPR008928">
    <property type="entry name" value="6-hairpin_glycosidase_sf"/>
</dbReference>
<feature type="domain" description="Non-reducing end beta-L-arabinofuranosidase-like GH127 middle" evidence="2">
    <location>
        <begin position="491"/>
        <end position="602"/>
    </location>
</feature>
<dbReference type="Pfam" id="PF07944">
    <property type="entry name" value="Beta-AFase-like_GH127_cat"/>
    <property type="match status" value="1"/>
</dbReference>
<dbReference type="EMBL" id="AFPW01000023">
    <property type="protein sequence ID" value="EGQ14122.1"/>
    <property type="molecule type" value="Genomic_DNA"/>
</dbReference>
<evidence type="ECO:0000313" key="5">
    <source>
        <dbReference type="Proteomes" id="UP000007820"/>
    </source>
</evidence>
<dbReference type="Proteomes" id="UP000007820">
    <property type="component" value="Unassembled WGS sequence"/>
</dbReference>
<dbReference type="Gene3D" id="1.50.10.10">
    <property type="match status" value="1"/>
</dbReference>
<dbReference type="PANTHER" id="PTHR43465">
    <property type="entry name" value="DUF1680 DOMAIN PROTEIN (AFU_ORTHOLOGUE AFUA_1G08910)"/>
    <property type="match status" value="1"/>
</dbReference>
<dbReference type="PANTHER" id="PTHR43465:SF2">
    <property type="entry name" value="DUF1680 DOMAIN PROTEIN (AFU_ORTHOLOGUE AFUA_1G08910)"/>
    <property type="match status" value="1"/>
</dbReference>
<proteinExistence type="predicted"/>
<protein>
    <submittedName>
        <fullName evidence="4">Uncharacterized protein</fullName>
    </submittedName>
</protein>
<dbReference type="InterPro" id="IPR049046">
    <property type="entry name" value="Beta-AFase-like_GH127_middle"/>
</dbReference>
<organism evidence="4 5">
    <name type="scientific">Prevotella dentalis (strain ATCC 49559 / DSM 3688 / JCM 13448 / NCTC 12043 / ES 2772)</name>
    <name type="common">Mitsuokella dentalis</name>
    <dbReference type="NCBI Taxonomy" id="908937"/>
    <lineage>
        <taxon>Bacteria</taxon>
        <taxon>Pseudomonadati</taxon>
        <taxon>Bacteroidota</taxon>
        <taxon>Bacteroidia</taxon>
        <taxon>Bacteroidales</taxon>
        <taxon>Prevotellaceae</taxon>
        <taxon>Prevotella</taxon>
    </lineage>
</organism>
<feature type="domain" description="Non-reducing end beta-L-arabinofuranosidase-like GH127 catalytic" evidence="1">
    <location>
        <begin position="98"/>
        <end position="480"/>
    </location>
</feature>
<dbReference type="SUPFAM" id="SSF48208">
    <property type="entry name" value="Six-hairpin glycosidases"/>
    <property type="match status" value="1"/>
</dbReference>
<evidence type="ECO:0000259" key="1">
    <source>
        <dbReference type="Pfam" id="PF07944"/>
    </source>
</evidence>
<dbReference type="AlphaFoldDB" id="F9D479"/>
<dbReference type="InterPro" id="IPR012341">
    <property type="entry name" value="6hp_glycosidase-like_sf"/>
</dbReference>
<dbReference type="Pfam" id="PF20737">
    <property type="entry name" value="Glyco_hydro127C"/>
    <property type="match status" value="1"/>
</dbReference>
<dbReference type="InterPro" id="IPR049049">
    <property type="entry name" value="Beta-AFase-like_GH127_C"/>
</dbReference>
<evidence type="ECO:0000259" key="3">
    <source>
        <dbReference type="Pfam" id="PF20737"/>
    </source>
</evidence>
<dbReference type="InterPro" id="IPR049174">
    <property type="entry name" value="Beta-AFase-like"/>
</dbReference>
<sequence>MRRLSKTAIGDEIFTVLDEFFLRFTRFLRKFAKAWHTPVRRLKPCQRPKLQHQYHTMKKNLIMTVAVATLAMAVQAGKPKAAPGYPITPVPFTSVKLWNNTFWGQRLETSRRVTIPLAFSKCETEGRYKNFERAVHPSDSYDVNKLMPLSFDDTDPYKTIEGASYILQTYPDARLKHYIDSVLDIIGAAQEPDGYLYTARTQNPKHPHGWAGATRWSKEEDLSHELYNLGHMVEGAVAHWQATGSRKFLDIATRYADCVVREVGPRAGQACVVPGHQIAEMALCRLYLATGNRKYLDEAKFFLDYRGKTEIKNDYSQSRLPVLQQDEAVGHAVRATYMYAGMADVAALTGDTAYIHAIDRIWDNIVGRKLYITGGIGATSNGEAFGKNYELPNMSAYNETCAAIGNVYVNYRLFLLHGESKYYDVLERTLYNGLIDGVSMDGGGFFYPNPLESMGQHQRQAWFGCACCPSNVCRFLPSLPGYVYAVRDRSVYVNLFLSCSSQFDVAGRRVSISQDTRYPWDGDVALKVEGNKAGVFDMKIRIPGWVRNKPVPSDLYAYSDELRPTYSVTVNGQPAAAELTPDGYYTIRRNWRKGDVVRVHFDIPVRTVRANNKVEADRGQVCVERGPLVYAAEWPDNAFDIMNVLVGQKPVFTQGSMPYDSFIADSLKGRLTQYRGLAVQTLSMPAQTLAYDKDGRLATHDVTLKLIPYFAWAHRGNGNMKVWLPQDVRAARPAVPVTLASQAEIASSTPTRSLYSIADGLVPADENDRSVPYFHWWPKQNTTEWITYTFPEPKTVQTSTVYWYDDQPWGGCKVPDSWTLNYQDEAGNWHPVTHADAYPTQRGAACTVHFDPVKTRAIRLDVKQPEKHSSGLFEWMVK</sequence>
<dbReference type="Gene3D" id="2.60.120.260">
    <property type="entry name" value="Galactose-binding domain-like"/>
    <property type="match status" value="1"/>
</dbReference>
<evidence type="ECO:0000259" key="2">
    <source>
        <dbReference type="Pfam" id="PF20736"/>
    </source>
</evidence>
<evidence type="ECO:0000313" key="4">
    <source>
        <dbReference type="EMBL" id="EGQ14122.1"/>
    </source>
</evidence>
<dbReference type="SUPFAM" id="SSF49785">
    <property type="entry name" value="Galactose-binding domain-like"/>
    <property type="match status" value="1"/>
</dbReference>
<comment type="caution">
    <text evidence="4">The sequence shown here is derived from an EMBL/GenBank/DDBJ whole genome shotgun (WGS) entry which is preliminary data.</text>
</comment>
<gene>
    <name evidence="4" type="ORF">HMPREF9136_1657</name>
</gene>
<dbReference type="InterPro" id="IPR012878">
    <property type="entry name" value="Beta-AFase-like_GH127_cat"/>
</dbReference>
<dbReference type="InterPro" id="IPR008979">
    <property type="entry name" value="Galactose-bd-like_sf"/>
</dbReference>
<name>F9D479_PREDD</name>
<accession>F9D479</accession>
<feature type="domain" description="Non-reducing end beta-L-arabinofuranosidase-like GH127 C-terminal" evidence="3">
    <location>
        <begin position="605"/>
        <end position="725"/>
    </location>
</feature>
<reference evidence="4 5" key="1">
    <citation type="submission" date="2011-04" db="EMBL/GenBank/DDBJ databases">
        <authorList>
            <person name="Muzny D."/>
            <person name="Qin X."/>
            <person name="Deng J."/>
            <person name="Jiang H."/>
            <person name="Liu Y."/>
            <person name="Qu J."/>
            <person name="Song X.-Z."/>
            <person name="Zhang L."/>
            <person name="Thornton R."/>
            <person name="Coyle M."/>
            <person name="Francisco L."/>
            <person name="Jackson L."/>
            <person name="Javaid M."/>
            <person name="Korchina V."/>
            <person name="Kovar C."/>
            <person name="Mata R."/>
            <person name="Mathew T."/>
            <person name="Ngo R."/>
            <person name="Nguyen L."/>
            <person name="Nguyen N."/>
            <person name="Okwuonu G."/>
            <person name="Ongeri F."/>
            <person name="Pham C."/>
            <person name="Simmons D."/>
            <person name="Wilczek-Boney K."/>
            <person name="Hale W."/>
            <person name="Jakkamsetti A."/>
            <person name="Pham P."/>
            <person name="Ruth R."/>
            <person name="San Lucas F."/>
            <person name="Warren J."/>
            <person name="Zhang J."/>
            <person name="Zhao Z."/>
            <person name="Zhou C."/>
            <person name="Zhu D."/>
            <person name="Lee S."/>
            <person name="Bess C."/>
            <person name="Blankenburg K."/>
            <person name="Forbes L."/>
            <person name="Fu Q."/>
            <person name="Gubbala S."/>
            <person name="Hirani K."/>
            <person name="Jayaseelan J.C."/>
            <person name="Lara F."/>
            <person name="Munidasa M."/>
            <person name="Palculict T."/>
            <person name="Patil S."/>
            <person name="Pu L.-L."/>
            <person name="Saada N."/>
            <person name="Tang L."/>
            <person name="Weissenberger G."/>
            <person name="Zhu Y."/>
            <person name="Hemphill L."/>
            <person name="Shang Y."/>
            <person name="Youmans B."/>
            <person name="Ayvaz T."/>
            <person name="Ross M."/>
            <person name="Santibanez J."/>
            <person name="Aqrawi P."/>
            <person name="Gross S."/>
            <person name="Joshi V."/>
            <person name="Fowler G."/>
            <person name="Nazareth L."/>
            <person name="Reid J."/>
            <person name="Worley K."/>
            <person name="Petrosino J."/>
            <person name="Highlander S."/>
            <person name="Gibbs R."/>
        </authorList>
    </citation>
    <scope>NUCLEOTIDE SEQUENCE [LARGE SCALE GENOMIC DNA]</scope>
    <source>
        <strain evidence="4 5">DSM 3688</strain>
    </source>
</reference>